<evidence type="ECO:0000313" key="9">
    <source>
        <dbReference type="EMBL" id="KAL2798384.1"/>
    </source>
</evidence>
<evidence type="ECO:0000256" key="1">
    <source>
        <dbReference type="ARBA" id="ARBA00022723"/>
    </source>
</evidence>
<feature type="domain" description="SNF2 N-terminal" evidence="8">
    <location>
        <begin position="163"/>
        <end position="462"/>
    </location>
</feature>
<dbReference type="Pfam" id="PF00176">
    <property type="entry name" value="SNF2-rel_dom"/>
    <property type="match status" value="1"/>
</dbReference>
<proteinExistence type="predicted"/>
<dbReference type="InterPro" id="IPR027417">
    <property type="entry name" value="P-loop_NTPase"/>
</dbReference>
<dbReference type="InterPro" id="IPR049730">
    <property type="entry name" value="SNF2/RAD54-like_C"/>
</dbReference>
<dbReference type="PANTHER" id="PTHR45626:SF52">
    <property type="entry name" value="SINGLE-STRANDED DNA-DEPENDENT ATPASE (EUROFUNG)"/>
    <property type="match status" value="1"/>
</dbReference>
<keyword evidence="1" id="KW-0479">Metal-binding</keyword>
<evidence type="ECO:0000256" key="6">
    <source>
        <dbReference type="ARBA" id="ARBA00022840"/>
    </source>
</evidence>
<dbReference type="Gene3D" id="3.40.50.10810">
    <property type="entry name" value="Tandem AAA-ATPase domain"/>
    <property type="match status" value="1"/>
</dbReference>
<sequence>MVLEFTQRISFHADFGHDGCRLVAFANDMLSKLEQWRSEDGDAASRITSFFVELVSAFDLLEEFCTSDIQPVNDLEDLKERVSTCNEIFMKETNGILAAQPERTLESESEDARYTTEEVSDVQSEPDDVYDSTVDDIMGSSRRLETLSRLEGPEGLATTLYPHQEEALDFMIQQETGRTPVPFRLWQPVMLDGENFFCHAITNYKQREQPRECGGGILADEAGMGKTLTTLALLAKDHSLSREQETNLRAPSFDQFQMHLHLRLLCNLGTYQPELWAQKALDAGSLRPSSNAVSQCFACEMPLPVEPVDQKYEPHENKGGCVHVLCGDCAKGSAIPEAVEKQQCLVCEYIRRATVSSLSALDKTDDHGDRGDAPIQGHSSKIQAIVANVKEDQEVAKSNILSSWARALDHVARKLQLASIEYRRVDGKTSPFRCYAIIEEFIRNNKTTVLLITTNAMQNYRPFESRLVSPNQKASSTRIIIVEPQWNPAVERDAIEKSIGATTFLGEEQQVYVTRYVVEDSIEQVRLDLSLHASNIPN</sequence>
<feature type="region of interest" description="Disordered" evidence="7">
    <location>
        <begin position="103"/>
        <end position="133"/>
    </location>
</feature>
<dbReference type="InterPro" id="IPR000330">
    <property type="entry name" value="SNF2_N"/>
</dbReference>
<keyword evidence="5" id="KW-0862">Zinc</keyword>
<evidence type="ECO:0000313" key="10">
    <source>
        <dbReference type="Proteomes" id="UP001610563"/>
    </source>
</evidence>
<dbReference type="PROSITE" id="PS00518">
    <property type="entry name" value="ZF_RING_1"/>
    <property type="match status" value="1"/>
</dbReference>
<keyword evidence="10" id="KW-1185">Reference proteome</keyword>
<evidence type="ECO:0000256" key="5">
    <source>
        <dbReference type="ARBA" id="ARBA00022833"/>
    </source>
</evidence>
<reference evidence="9 10" key="1">
    <citation type="submission" date="2024-07" db="EMBL/GenBank/DDBJ databases">
        <title>Section-level genome sequencing and comparative genomics of Aspergillus sections Usti and Cavernicolus.</title>
        <authorList>
            <consortium name="Lawrence Berkeley National Laboratory"/>
            <person name="Nybo J.L."/>
            <person name="Vesth T.C."/>
            <person name="Theobald S."/>
            <person name="Frisvad J.C."/>
            <person name="Larsen T.O."/>
            <person name="Kjaerboelling I."/>
            <person name="Rothschild-Mancinelli K."/>
            <person name="Lyhne E.K."/>
            <person name="Kogle M.E."/>
            <person name="Barry K."/>
            <person name="Clum A."/>
            <person name="Na H."/>
            <person name="Ledsgaard L."/>
            <person name="Lin J."/>
            <person name="Lipzen A."/>
            <person name="Kuo A."/>
            <person name="Riley R."/>
            <person name="Mondo S."/>
            <person name="Labutti K."/>
            <person name="Haridas S."/>
            <person name="Pangalinan J."/>
            <person name="Salamov A.A."/>
            <person name="Simmons B.A."/>
            <person name="Magnuson J.K."/>
            <person name="Chen J."/>
            <person name="Drula E."/>
            <person name="Henrissat B."/>
            <person name="Wiebenga A."/>
            <person name="Lubbers R.J."/>
            <person name="Gomes A.C."/>
            <person name="Makela M.R."/>
            <person name="Stajich J."/>
            <person name="Grigoriev I.V."/>
            <person name="Mortensen U.H."/>
            <person name="De Vries R.P."/>
            <person name="Baker S.E."/>
            <person name="Andersen M.R."/>
        </authorList>
    </citation>
    <scope>NUCLEOTIDE SEQUENCE [LARGE SCALE GENOMIC DNA]</scope>
    <source>
        <strain evidence="9 10">CBS 209.92</strain>
    </source>
</reference>
<protein>
    <recommendedName>
        <fullName evidence="8">SNF2 N-terminal domain-containing protein</fullName>
    </recommendedName>
</protein>
<gene>
    <name evidence="9" type="ORF">BJX66DRAFT_334087</name>
</gene>
<evidence type="ECO:0000256" key="3">
    <source>
        <dbReference type="ARBA" id="ARBA00022771"/>
    </source>
</evidence>
<dbReference type="Proteomes" id="UP001610563">
    <property type="component" value="Unassembled WGS sequence"/>
</dbReference>
<accession>A0ABR4GH49</accession>
<feature type="compositionally biased region" description="Basic and acidic residues" evidence="7">
    <location>
        <begin position="103"/>
        <end position="116"/>
    </location>
</feature>
<organism evidence="9 10">
    <name type="scientific">Aspergillus keveii</name>
    <dbReference type="NCBI Taxonomy" id="714993"/>
    <lineage>
        <taxon>Eukaryota</taxon>
        <taxon>Fungi</taxon>
        <taxon>Dikarya</taxon>
        <taxon>Ascomycota</taxon>
        <taxon>Pezizomycotina</taxon>
        <taxon>Eurotiomycetes</taxon>
        <taxon>Eurotiomycetidae</taxon>
        <taxon>Eurotiales</taxon>
        <taxon>Aspergillaceae</taxon>
        <taxon>Aspergillus</taxon>
        <taxon>Aspergillus subgen. Nidulantes</taxon>
    </lineage>
</organism>
<dbReference type="Gene3D" id="3.40.50.300">
    <property type="entry name" value="P-loop containing nucleotide triphosphate hydrolases"/>
    <property type="match status" value="1"/>
</dbReference>
<name>A0ABR4GH49_9EURO</name>
<comment type="caution">
    <text evidence="9">The sequence shown here is derived from an EMBL/GenBank/DDBJ whole genome shotgun (WGS) entry which is preliminary data.</text>
</comment>
<dbReference type="EMBL" id="JBFTWV010000013">
    <property type="protein sequence ID" value="KAL2798384.1"/>
    <property type="molecule type" value="Genomic_DNA"/>
</dbReference>
<dbReference type="PANTHER" id="PTHR45626">
    <property type="entry name" value="TRANSCRIPTION TERMINATION FACTOR 2-RELATED"/>
    <property type="match status" value="1"/>
</dbReference>
<dbReference type="InterPro" id="IPR050628">
    <property type="entry name" value="SNF2_RAD54_helicase_TF"/>
</dbReference>
<evidence type="ECO:0000256" key="4">
    <source>
        <dbReference type="ARBA" id="ARBA00022801"/>
    </source>
</evidence>
<evidence type="ECO:0000256" key="2">
    <source>
        <dbReference type="ARBA" id="ARBA00022741"/>
    </source>
</evidence>
<keyword evidence="6" id="KW-0067">ATP-binding</keyword>
<dbReference type="SUPFAM" id="SSF52540">
    <property type="entry name" value="P-loop containing nucleoside triphosphate hydrolases"/>
    <property type="match status" value="2"/>
</dbReference>
<dbReference type="InterPro" id="IPR038718">
    <property type="entry name" value="SNF2-like_sf"/>
</dbReference>
<dbReference type="CDD" id="cd18793">
    <property type="entry name" value="SF2_C_SNF"/>
    <property type="match status" value="1"/>
</dbReference>
<keyword evidence="2" id="KW-0547">Nucleotide-binding</keyword>
<evidence type="ECO:0000259" key="8">
    <source>
        <dbReference type="Pfam" id="PF00176"/>
    </source>
</evidence>
<feature type="compositionally biased region" description="Acidic residues" evidence="7">
    <location>
        <begin position="118"/>
        <end position="133"/>
    </location>
</feature>
<evidence type="ECO:0000256" key="7">
    <source>
        <dbReference type="SAM" id="MobiDB-lite"/>
    </source>
</evidence>
<keyword evidence="3" id="KW-0863">Zinc-finger</keyword>
<dbReference type="InterPro" id="IPR017907">
    <property type="entry name" value="Znf_RING_CS"/>
</dbReference>
<keyword evidence="4" id="KW-0378">Hydrolase</keyword>